<feature type="compositionally biased region" description="Basic and acidic residues" evidence="1">
    <location>
        <begin position="262"/>
        <end position="298"/>
    </location>
</feature>
<feature type="region of interest" description="Disordered" evidence="1">
    <location>
        <begin position="1"/>
        <end position="60"/>
    </location>
</feature>
<organism evidence="2 3">
    <name type="scientific">Sistotremastrum niveocremeum HHB9708</name>
    <dbReference type="NCBI Taxonomy" id="1314777"/>
    <lineage>
        <taxon>Eukaryota</taxon>
        <taxon>Fungi</taxon>
        <taxon>Dikarya</taxon>
        <taxon>Basidiomycota</taxon>
        <taxon>Agaricomycotina</taxon>
        <taxon>Agaricomycetes</taxon>
        <taxon>Sistotremastrales</taxon>
        <taxon>Sistotremastraceae</taxon>
        <taxon>Sertulicium</taxon>
        <taxon>Sertulicium niveocremeum</taxon>
    </lineage>
</organism>
<dbReference type="AlphaFoldDB" id="A0A164N9J4"/>
<feature type="region of interest" description="Disordered" evidence="1">
    <location>
        <begin position="334"/>
        <end position="375"/>
    </location>
</feature>
<feature type="compositionally biased region" description="Pro residues" evidence="1">
    <location>
        <begin position="149"/>
        <end position="158"/>
    </location>
</feature>
<gene>
    <name evidence="2" type="ORF">SISNIDRAFT_470954</name>
</gene>
<sequence length="540" mass="58424">MPPSASPYHTLPRSRTQSHVHPTIPTIATIQQRPPFYRTPTPVPPQHLPLSTTSSSPSYARHRRVGIDNTKGVDAPFAVPIAFPLTLTSPDPSQQPSHSIRSQPNTDEAFYAGVLTNTDDHAHPPSSFHDPTRKRAKTGVTTPQVKHLPQPPPPPPPHSHSHSKSTSPRPQALPSTNSGKVNSTSSPTLDPPKLATSRSHHHLRTPKPPPASTTPSVRARTQSGPRGPRPAPSPNPSASKDHRDANSNDERQRPLSNSKSFDVLDKGKKTPRMIEEEMRKAKEAERRGEPERPQRESQEADGGDEVVTLEGAFMDSIDPARQKAMQARINAFKAQFATPDSTAASDADRRPVREKKDVKKSIGPRIEQSPGPAASKRIENKAAYLVDSNPLAGQVSSYLKVPAVASFPAQSSSATRSEVSLLMPAAPKHVPIIPDWSNEPGEITRELGRLEEAAAKRSGQALMGGRQGMKFASTTNLLEGNFKPYLDRPVDREVIPRGSTDTHSGSSAGHTQESMPLGRSDGTAKKGFKKMVKGMFGGRG</sequence>
<evidence type="ECO:0000313" key="3">
    <source>
        <dbReference type="Proteomes" id="UP000076722"/>
    </source>
</evidence>
<feature type="region of interest" description="Disordered" evidence="1">
    <location>
        <begin position="117"/>
        <end position="307"/>
    </location>
</feature>
<feature type="compositionally biased region" description="Polar residues" evidence="1">
    <location>
        <begin position="173"/>
        <end position="188"/>
    </location>
</feature>
<dbReference type="Proteomes" id="UP000076722">
    <property type="component" value="Unassembled WGS sequence"/>
</dbReference>
<name>A0A164N9J4_9AGAM</name>
<evidence type="ECO:0000313" key="2">
    <source>
        <dbReference type="EMBL" id="KZS87484.1"/>
    </source>
</evidence>
<feature type="compositionally biased region" description="Polar residues" evidence="1">
    <location>
        <begin position="13"/>
        <end position="32"/>
    </location>
</feature>
<feature type="compositionally biased region" description="Basic and acidic residues" evidence="1">
    <location>
        <begin position="239"/>
        <end position="253"/>
    </location>
</feature>
<evidence type="ECO:0000256" key="1">
    <source>
        <dbReference type="SAM" id="MobiDB-lite"/>
    </source>
</evidence>
<reference evidence="2 3" key="1">
    <citation type="journal article" date="2016" name="Mol. Biol. Evol.">
        <title>Comparative Genomics of Early-Diverging Mushroom-Forming Fungi Provides Insights into the Origins of Lignocellulose Decay Capabilities.</title>
        <authorList>
            <person name="Nagy L.G."/>
            <person name="Riley R."/>
            <person name="Tritt A."/>
            <person name="Adam C."/>
            <person name="Daum C."/>
            <person name="Floudas D."/>
            <person name="Sun H."/>
            <person name="Yadav J.S."/>
            <person name="Pangilinan J."/>
            <person name="Larsson K.H."/>
            <person name="Matsuura K."/>
            <person name="Barry K."/>
            <person name="Labutti K."/>
            <person name="Kuo R."/>
            <person name="Ohm R.A."/>
            <person name="Bhattacharya S.S."/>
            <person name="Shirouzu T."/>
            <person name="Yoshinaga Y."/>
            <person name="Martin F.M."/>
            <person name="Grigoriev I.V."/>
            <person name="Hibbett D.S."/>
        </authorList>
    </citation>
    <scope>NUCLEOTIDE SEQUENCE [LARGE SCALE GENOMIC DNA]</scope>
    <source>
        <strain evidence="2 3">HHB9708</strain>
    </source>
</reference>
<feature type="region of interest" description="Disordered" evidence="1">
    <location>
        <begin position="494"/>
        <end position="527"/>
    </location>
</feature>
<accession>A0A164N9J4</accession>
<dbReference type="EMBL" id="KV419449">
    <property type="protein sequence ID" value="KZS87484.1"/>
    <property type="molecule type" value="Genomic_DNA"/>
</dbReference>
<evidence type="ECO:0008006" key="4">
    <source>
        <dbReference type="Google" id="ProtNLM"/>
    </source>
</evidence>
<proteinExistence type="predicted"/>
<protein>
    <recommendedName>
        <fullName evidence="4">Pal1-domain-containing protein</fullName>
    </recommendedName>
</protein>
<feature type="compositionally biased region" description="Basic and acidic residues" evidence="1">
    <location>
        <begin position="346"/>
        <end position="360"/>
    </location>
</feature>
<keyword evidence="3" id="KW-1185">Reference proteome</keyword>
<feature type="compositionally biased region" description="Low complexity" evidence="1">
    <location>
        <begin position="48"/>
        <end position="58"/>
    </location>
</feature>
<feature type="compositionally biased region" description="Polar residues" evidence="1">
    <location>
        <begin position="499"/>
        <end position="514"/>
    </location>
</feature>